<dbReference type="PROSITE" id="PS00462">
    <property type="entry name" value="G_GLU_TRANSPEPTIDASE"/>
    <property type="match status" value="1"/>
</dbReference>
<name>A0A8V1A0P1_CHICK</name>
<dbReference type="GO" id="GO:0103068">
    <property type="term" value="F:leukotriene C4 gamma-glutamyl transferase activity"/>
    <property type="evidence" value="ECO:0007669"/>
    <property type="project" value="UniProtKB-EC"/>
</dbReference>
<dbReference type="GO" id="GO:0006751">
    <property type="term" value="P:glutathione catabolic process"/>
    <property type="evidence" value="ECO:0000318"/>
    <property type="project" value="GO_Central"/>
</dbReference>
<dbReference type="InterPro" id="IPR043138">
    <property type="entry name" value="GGT_lsub"/>
</dbReference>
<dbReference type="Gene3D" id="3.60.20.40">
    <property type="match status" value="1"/>
</dbReference>
<dbReference type="GO" id="GO:0007283">
    <property type="term" value="P:spermatogenesis"/>
    <property type="evidence" value="ECO:0007669"/>
    <property type="project" value="Ensembl"/>
</dbReference>
<keyword evidence="8" id="KW-1267">Proteomics identification</keyword>
<comment type="catalytic activity">
    <reaction evidence="5">
        <text>glutathione + H2O = L-cysteinylglycine + L-glutamate</text>
        <dbReference type="Rhea" id="RHEA:28807"/>
        <dbReference type="ChEBI" id="CHEBI:15377"/>
        <dbReference type="ChEBI" id="CHEBI:29985"/>
        <dbReference type="ChEBI" id="CHEBI:57925"/>
        <dbReference type="ChEBI" id="CHEBI:61694"/>
        <dbReference type="EC" id="3.4.19.13"/>
    </reaction>
</comment>
<feature type="binding site" evidence="4">
    <location>
        <begin position="504"/>
        <end position="506"/>
    </location>
    <ligand>
        <name>L-glutamate</name>
        <dbReference type="ChEBI" id="CHEBI:29985"/>
    </ligand>
</feature>
<evidence type="ECO:0000256" key="1">
    <source>
        <dbReference type="ARBA" id="ARBA00009381"/>
    </source>
</evidence>
<dbReference type="GO" id="GO:0031179">
    <property type="term" value="P:peptide modification"/>
    <property type="evidence" value="ECO:0000318"/>
    <property type="project" value="GO_Central"/>
</dbReference>
<dbReference type="EC" id="3.4.19.13" evidence="5"/>
<dbReference type="AlphaFoldDB" id="A0A8V1A0P1"/>
<dbReference type="EC" id="2.3.2.2" evidence="5"/>
<dbReference type="Ensembl" id="ENSGALT00010064145.1">
    <property type="protein sequence ID" value="ENSGALP00010039441.1"/>
    <property type="gene ID" value="ENSGALG00010026362.1"/>
</dbReference>
<comment type="similarity">
    <text evidence="1">Belongs to the gamma-glutamyltransferase family.</text>
</comment>
<dbReference type="RefSeq" id="XP_004934400.3">
    <property type="nucleotide sequence ID" value="XM_004934343.5"/>
</dbReference>
<dbReference type="InterPro" id="IPR029055">
    <property type="entry name" value="Ntn_hydrolases_N"/>
</dbReference>
<dbReference type="OrthoDB" id="1081007at2759"/>
<keyword evidence="5" id="KW-0472">Membrane</keyword>
<organism evidence="6 7">
    <name type="scientific">Gallus gallus</name>
    <name type="common">Chicken</name>
    <dbReference type="NCBI Taxonomy" id="9031"/>
    <lineage>
        <taxon>Eukaryota</taxon>
        <taxon>Metazoa</taxon>
        <taxon>Chordata</taxon>
        <taxon>Craniata</taxon>
        <taxon>Vertebrata</taxon>
        <taxon>Euteleostomi</taxon>
        <taxon>Archelosauria</taxon>
        <taxon>Archosauria</taxon>
        <taxon>Dinosauria</taxon>
        <taxon>Saurischia</taxon>
        <taxon>Theropoda</taxon>
        <taxon>Coelurosauria</taxon>
        <taxon>Aves</taxon>
        <taxon>Neognathae</taxon>
        <taxon>Galloanserae</taxon>
        <taxon>Galliformes</taxon>
        <taxon>Phasianidae</taxon>
        <taxon>Phasianinae</taxon>
        <taxon>Gallus</taxon>
    </lineage>
</organism>
<feature type="binding site" evidence="4">
    <location>
        <begin position="556"/>
        <end position="557"/>
    </location>
    <ligand>
        <name>L-glutamate</name>
        <dbReference type="ChEBI" id="CHEBI:29985"/>
    </ligand>
</feature>
<dbReference type="SUPFAM" id="SSF56235">
    <property type="entry name" value="N-terminal nucleophile aminohydrolases (Ntn hydrolases)"/>
    <property type="match status" value="1"/>
</dbReference>
<evidence type="ECO:0000313" key="7">
    <source>
        <dbReference type="Proteomes" id="UP000000539"/>
    </source>
</evidence>
<dbReference type="GO" id="GO:0031982">
    <property type="term" value="C:vesicle"/>
    <property type="evidence" value="ECO:0007669"/>
    <property type="project" value="Ensembl"/>
</dbReference>
<keyword evidence="5" id="KW-1133">Transmembrane helix</keyword>
<feature type="binding site" evidence="4">
    <location>
        <position position="211"/>
    </location>
    <ligand>
        <name>L-glutamate</name>
        <dbReference type="ChEBI" id="CHEBI:29985"/>
    </ligand>
</feature>
<keyword evidence="5" id="KW-0812">Transmembrane</keyword>
<evidence type="ECO:0000256" key="3">
    <source>
        <dbReference type="PIRSR" id="PIRSR600101-1"/>
    </source>
</evidence>
<dbReference type="FunFam" id="1.10.246.130:FF:000002">
    <property type="entry name" value="glutathione hydrolase 1 proenzyme"/>
    <property type="match status" value="1"/>
</dbReference>
<accession>A0A8V1A0P1</accession>
<dbReference type="OMA" id="GFMLVHL"/>
<dbReference type="GO" id="GO:0002682">
    <property type="term" value="P:regulation of immune system process"/>
    <property type="evidence" value="ECO:0000318"/>
    <property type="project" value="GO_Central"/>
</dbReference>
<proteinExistence type="evidence at protein level"/>
<dbReference type="InterPro" id="IPR043137">
    <property type="entry name" value="GGT_ssub_C"/>
</dbReference>
<reference evidence="6" key="1">
    <citation type="submission" date="2020-11" db="EMBL/GenBank/DDBJ databases">
        <title>Gallus gallus (Chicken) genome, bGalGal1, GRCg7b, maternal haplotype autosomes + Z &amp; W.</title>
        <authorList>
            <person name="Warren W."/>
            <person name="Formenti G."/>
            <person name="Fedrigo O."/>
            <person name="Haase B."/>
            <person name="Mountcastle J."/>
            <person name="Balacco J."/>
            <person name="Tracey A."/>
            <person name="Schneider V."/>
            <person name="Okimoto R."/>
            <person name="Cheng H."/>
            <person name="Hawken R."/>
            <person name="Howe K."/>
            <person name="Jarvis E.D."/>
        </authorList>
    </citation>
    <scope>NUCLEOTIDE SEQUENCE [LARGE SCALE GENOMIC DNA]</scope>
    <source>
        <strain evidence="6">Broiler</strain>
    </source>
</reference>
<feature type="transmembrane region" description="Helical" evidence="5">
    <location>
        <begin position="110"/>
        <end position="133"/>
    </location>
</feature>
<dbReference type="GeneID" id="416945"/>
<protein>
    <recommendedName>
        <fullName evidence="5">Glutathione hydrolase</fullName>
        <ecNumber evidence="5">2.3.2.2</ecNumber>
        <ecNumber evidence="5">3.4.19.13</ecNumber>
    </recommendedName>
    <alternativeName>
        <fullName evidence="5">Gamma-glutamyltransferase</fullName>
    </alternativeName>
    <alternativeName>
        <fullName evidence="5">Gamma-glutamyltranspeptidase</fullName>
    </alternativeName>
</protein>
<gene>
    <name evidence="6" type="primary">GGT2</name>
</gene>
<dbReference type="CTD" id="416945"/>
<dbReference type="GeneTree" id="ENSGT00940000154601"/>
<dbReference type="FunCoup" id="A0A8V1A0P1">
    <property type="interactions" value="63"/>
</dbReference>
<dbReference type="InterPro" id="IPR000101">
    <property type="entry name" value="GGT_peptidase"/>
</dbReference>
<keyword evidence="2" id="KW-0325">Glycoprotein</keyword>
<dbReference type="InterPro" id="IPR055262">
    <property type="entry name" value="GGT_CS"/>
</dbReference>
<keyword evidence="5" id="KW-0808">Transferase</keyword>
<dbReference type="GO" id="GO:0036374">
    <property type="term" value="F:glutathione hydrolase activity"/>
    <property type="evidence" value="ECO:0000318"/>
    <property type="project" value="GO_Central"/>
</dbReference>
<feature type="binding site" evidence="4">
    <location>
        <position position="528"/>
    </location>
    <ligand>
        <name>L-glutamate</name>
        <dbReference type="ChEBI" id="CHEBI:29985"/>
    </ligand>
</feature>
<dbReference type="GO" id="GO:0050727">
    <property type="term" value="P:regulation of inflammatory response"/>
    <property type="evidence" value="ECO:0000318"/>
    <property type="project" value="GO_Central"/>
</dbReference>
<dbReference type="SMR" id="A0A8V1A0P1"/>
<evidence type="ECO:0000313" key="6">
    <source>
        <dbReference type="Ensembl" id="ENSGALP00010039441.1"/>
    </source>
</evidence>
<keyword evidence="7" id="KW-1185">Reference proteome</keyword>
<dbReference type="PANTHER" id="PTHR11686">
    <property type="entry name" value="GAMMA GLUTAMYL TRANSPEPTIDASE"/>
    <property type="match status" value="1"/>
</dbReference>
<comment type="catalytic activity">
    <reaction evidence="5">
        <text>an N-terminal (5-L-glutamyl)-[peptide] + an alpha-amino acid = 5-L-glutamyl amino acid + an N-terminal L-alpha-aminoacyl-[peptide]</text>
        <dbReference type="Rhea" id="RHEA:23904"/>
        <dbReference type="Rhea" id="RHEA-COMP:9780"/>
        <dbReference type="Rhea" id="RHEA-COMP:9795"/>
        <dbReference type="ChEBI" id="CHEBI:77644"/>
        <dbReference type="ChEBI" id="CHEBI:78597"/>
        <dbReference type="ChEBI" id="CHEBI:78599"/>
        <dbReference type="ChEBI" id="CHEBI:78608"/>
        <dbReference type="EC" id="2.3.2.2"/>
    </reaction>
</comment>
<dbReference type="FunFam" id="3.60.20.40:FF:000007">
    <property type="entry name" value="Glutathione hydrolase 1 proenzyme"/>
    <property type="match status" value="1"/>
</dbReference>
<dbReference type="NCBIfam" id="TIGR00066">
    <property type="entry name" value="g_glut_trans"/>
    <property type="match status" value="1"/>
</dbReference>
<dbReference type="Gene3D" id="1.10.246.130">
    <property type="match status" value="1"/>
</dbReference>
<dbReference type="PANTHER" id="PTHR11686:SF56">
    <property type="entry name" value="GLUTATHIONE HYDROLASE 1 PROENZYME-RELATED"/>
    <property type="match status" value="1"/>
</dbReference>
<evidence type="ECO:0007829" key="8">
    <source>
        <dbReference type="PeptideAtlas" id="A0A8V1A0P1"/>
    </source>
</evidence>
<evidence type="ECO:0000256" key="4">
    <source>
        <dbReference type="PIRSR" id="PIRSR600101-2"/>
    </source>
</evidence>
<dbReference type="GO" id="GO:0005886">
    <property type="term" value="C:plasma membrane"/>
    <property type="evidence" value="ECO:0000318"/>
    <property type="project" value="GO_Central"/>
</dbReference>
<keyword evidence="5" id="KW-0378">Hydrolase</keyword>
<reference evidence="6" key="2">
    <citation type="submission" date="2025-08" db="UniProtKB">
        <authorList>
            <consortium name="Ensembl"/>
        </authorList>
    </citation>
    <scope>IDENTIFICATION</scope>
    <source>
        <strain evidence="6">broiler</strain>
    </source>
</reference>
<comment type="pathway">
    <text evidence="5">Sulfur metabolism; glutathione metabolism.</text>
</comment>
<dbReference type="Proteomes" id="UP000000539">
    <property type="component" value="Chromosome 15"/>
</dbReference>
<feature type="binding site" evidence="4">
    <location>
        <position position="579"/>
    </location>
    <ligand>
        <name>L-glutamate</name>
        <dbReference type="ChEBI" id="CHEBI:29985"/>
    </ligand>
</feature>
<dbReference type="Pfam" id="PF01019">
    <property type="entry name" value="G_glu_transpept"/>
    <property type="match status" value="1"/>
</dbReference>
<dbReference type="RefSeq" id="XP_040540790.2">
    <property type="nucleotide sequence ID" value="XM_040684856.2"/>
</dbReference>
<dbReference type="GO" id="GO:0019344">
    <property type="term" value="P:cysteine biosynthetic process"/>
    <property type="evidence" value="ECO:0007669"/>
    <property type="project" value="Ensembl"/>
</dbReference>
<dbReference type="GO" id="GO:0006750">
    <property type="term" value="P:glutathione biosynthetic process"/>
    <property type="evidence" value="ECO:0007669"/>
    <property type="project" value="Ensembl"/>
</dbReference>
<comment type="catalytic activity">
    <reaction evidence="5">
        <text>an S-substituted glutathione + H2O = an S-substituted L-cysteinylglycine + L-glutamate</text>
        <dbReference type="Rhea" id="RHEA:59468"/>
        <dbReference type="ChEBI" id="CHEBI:15377"/>
        <dbReference type="ChEBI" id="CHEBI:29985"/>
        <dbReference type="ChEBI" id="CHEBI:90779"/>
        <dbReference type="ChEBI" id="CHEBI:143103"/>
        <dbReference type="EC" id="3.4.19.13"/>
    </reaction>
</comment>
<dbReference type="KEGG" id="gga:416945"/>
<comment type="subcellular location">
    <subcellularLocation>
        <location evidence="5">Membrane</location>
        <topology evidence="5">Single-pass type II membrane protein</topology>
    </subcellularLocation>
</comment>
<sequence>MDIPFFEISRMGVRLRGSACQSPPLEECFILAGLACFLLLGQHWHTHCFLALLLLQGTKCCSDCWRLLCFGQLQSHRGWGWWICSSLPMPWIGLSLRTAGALVRKMKRRYVVTGVLTAVLLGLILFLALFFGLRSNSKDTHIYKRAAVATDAGPCSVIGRDILQQGGSAVDAAIAALLCVGLMNAHSMGIGGGLFFTIYDSTGKVEIINAREVAPKRASENMFGSNTQSSAKGGLSIAVPGEIRGYELAHKRHGKLPWKDLFLPSVKLAREGFPIGKGLASAMKSKQQSIESNPSLCEVFCRDGKILHEGDIIKMPKLANTYQTIADEGADAFYTGSLAAQIIADIQSVGGIITLEDLRDYTATVMEDPIEVKLGNYILYTPTAPLSGPVLALIFNILKGYNFSADSIKTVKEKGLTYHRIAEAFRFAYAKRTLLGDPKFVNITEAIRNMTSEFFADSLRRKITDNTSHPIEYYEPEYYTTDSAGTSHLSIVADDGSAVSATSTINQYFGSDVLSNVSGIIYNDEMDDFSSPHIINGFGIPPSPANFIAPGKQPLSSMCPSILVDETKKVRMVVGASGGAKITTATALAIINSIWFGYDVKKAVEEPRIHDQLIPNITELEEQIEKGVEEQLQMRKHNTTRVSNGISVVQAILRTDDGWAAASDSRKGGIPAGY</sequence>
<keyword evidence="5" id="KW-0012">Acyltransferase</keyword>
<evidence type="ECO:0000256" key="5">
    <source>
        <dbReference type="RuleBase" id="RU368068"/>
    </source>
</evidence>
<dbReference type="PRINTS" id="PR01210">
    <property type="entry name" value="GGTRANSPTASE"/>
</dbReference>
<evidence type="ECO:0000256" key="2">
    <source>
        <dbReference type="ARBA" id="ARBA00023180"/>
    </source>
</evidence>
<feature type="active site" description="Nucleophile" evidence="3">
    <location>
        <position position="486"/>
    </location>
</feature>
<comment type="function">
    <text evidence="5">Cleaves the gamma-glutamyl peptide bond of glutathione and glutathione conjugates.</text>
</comment>
<reference evidence="6" key="3">
    <citation type="submission" date="2025-09" db="UniProtKB">
        <authorList>
            <consortium name="Ensembl"/>
        </authorList>
    </citation>
    <scope>IDENTIFICATION</scope>
    <source>
        <strain evidence="6">broiler</strain>
    </source>
</reference>